<dbReference type="GO" id="GO:0000287">
    <property type="term" value="F:magnesium ion binding"/>
    <property type="evidence" value="ECO:0007669"/>
    <property type="project" value="InterPro"/>
</dbReference>
<evidence type="ECO:0000256" key="1">
    <source>
        <dbReference type="ARBA" id="ARBA00001946"/>
    </source>
</evidence>
<evidence type="ECO:0000313" key="9">
    <source>
        <dbReference type="Proteomes" id="UP000198694"/>
    </source>
</evidence>
<name>A0A1G8X504_9BACI</name>
<dbReference type="PANTHER" id="PTHR37311:SF1">
    <property type="entry name" value="2-PHOSPHOSULFOLACTATE PHOSPHATASE-RELATED"/>
    <property type="match status" value="1"/>
</dbReference>
<evidence type="ECO:0000256" key="4">
    <source>
        <dbReference type="ARBA" id="ARBA00021948"/>
    </source>
</evidence>
<gene>
    <name evidence="8" type="ORF">SAMN05216243_1127</name>
</gene>
<evidence type="ECO:0000313" key="8">
    <source>
        <dbReference type="EMBL" id="SDJ84895.1"/>
    </source>
</evidence>
<keyword evidence="5" id="KW-0378">Hydrolase</keyword>
<accession>A0A1G8X504</accession>
<keyword evidence="6" id="KW-0460">Magnesium</keyword>
<reference evidence="8 9" key="1">
    <citation type="submission" date="2016-10" db="EMBL/GenBank/DDBJ databases">
        <authorList>
            <person name="de Groot N.N."/>
        </authorList>
    </citation>
    <scope>NUCLEOTIDE SEQUENCE [LARGE SCALE GENOMIC DNA]</scope>
    <source>
        <strain evidence="8 9">CGMCC 1.6502</strain>
    </source>
</reference>
<evidence type="ECO:0000256" key="2">
    <source>
        <dbReference type="ARBA" id="ARBA00009997"/>
    </source>
</evidence>
<evidence type="ECO:0000256" key="7">
    <source>
        <dbReference type="ARBA" id="ARBA00033711"/>
    </source>
</evidence>
<organism evidence="8 9">
    <name type="scientific">Sediminibacillus albus</name>
    <dbReference type="NCBI Taxonomy" id="407036"/>
    <lineage>
        <taxon>Bacteria</taxon>
        <taxon>Bacillati</taxon>
        <taxon>Bacillota</taxon>
        <taxon>Bacilli</taxon>
        <taxon>Bacillales</taxon>
        <taxon>Bacillaceae</taxon>
        <taxon>Sediminibacillus</taxon>
    </lineage>
</organism>
<dbReference type="PANTHER" id="PTHR37311">
    <property type="entry name" value="2-PHOSPHOSULFOLACTATE PHOSPHATASE-RELATED"/>
    <property type="match status" value="1"/>
</dbReference>
<keyword evidence="9" id="KW-1185">Reference proteome</keyword>
<dbReference type="OrthoDB" id="4913at2"/>
<dbReference type="Gene3D" id="3.90.1560.10">
    <property type="entry name" value="ComB-like"/>
    <property type="match status" value="1"/>
</dbReference>
<dbReference type="STRING" id="407036.SAMN05216243_1127"/>
<dbReference type="GO" id="GO:0050545">
    <property type="term" value="F:sulfopyruvate decarboxylase activity"/>
    <property type="evidence" value="ECO:0007669"/>
    <property type="project" value="TreeGrafter"/>
</dbReference>
<dbReference type="GO" id="GO:0050532">
    <property type="term" value="F:2-phosphosulfolactate phosphatase activity"/>
    <property type="evidence" value="ECO:0007669"/>
    <property type="project" value="UniProtKB-EC"/>
</dbReference>
<sequence>MKVTIYQGSRPPATIADITIVIDVIRAFTVAHHVFLQGADGIYLAESVEQAFQLKKENPEYLLAGEVNGLAINGFDLDNSPYRIKEKNLAGRTLVQRTTNGVRATLNCLASKTVFVTGFSNARTTAECVKKLSRRNKQMTVNVIASHPSGDDDLACAEYIKSILMGSLIPEEPVRDRIRSSQAAEKFFTDNQSCFKREDILVCLQAVESDFVMRVDKSKEFPMIERVAR</sequence>
<proteinExistence type="inferred from homology"/>
<dbReference type="EMBL" id="FNFL01000001">
    <property type="protein sequence ID" value="SDJ84895.1"/>
    <property type="molecule type" value="Genomic_DNA"/>
</dbReference>
<dbReference type="InterPro" id="IPR036702">
    <property type="entry name" value="ComB-like_sf"/>
</dbReference>
<dbReference type="Proteomes" id="UP000198694">
    <property type="component" value="Unassembled WGS sequence"/>
</dbReference>
<protein>
    <recommendedName>
        <fullName evidence="4">Probable 2-phosphosulfolactate phosphatase</fullName>
        <ecNumber evidence="3">3.1.3.71</ecNumber>
    </recommendedName>
</protein>
<comment type="similarity">
    <text evidence="2">Belongs to the ComB family.</text>
</comment>
<comment type="cofactor">
    <cofactor evidence="1">
        <name>Mg(2+)</name>
        <dbReference type="ChEBI" id="CHEBI:18420"/>
    </cofactor>
</comment>
<evidence type="ECO:0000256" key="5">
    <source>
        <dbReference type="ARBA" id="ARBA00022801"/>
    </source>
</evidence>
<dbReference type="RefSeq" id="WP_093211822.1">
    <property type="nucleotide sequence ID" value="NZ_FNFL01000001.1"/>
</dbReference>
<dbReference type="EC" id="3.1.3.71" evidence="3"/>
<dbReference type="SUPFAM" id="SSF142823">
    <property type="entry name" value="ComB-like"/>
    <property type="match status" value="1"/>
</dbReference>
<comment type="catalytic activity">
    <reaction evidence="7">
        <text>(2R)-O-phospho-3-sulfolactate + H2O = (2R)-3-sulfolactate + phosphate</text>
        <dbReference type="Rhea" id="RHEA:23416"/>
        <dbReference type="ChEBI" id="CHEBI:15377"/>
        <dbReference type="ChEBI" id="CHEBI:15597"/>
        <dbReference type="ChEBI" id="CHEBI:43474"/>
        <dbReference type="ChEBI" id="CHEBI:58738"/>
        <dbReference type="EC" id="3.1.3.71"/>
    </reaction>
</comment>
<evidence type="ECO:0000256" key="6">
    <source>
        <dbReference type="ARBA" id="ARBA00022842"/>
    </source>
</evidence>
<evidence type="ECO:0000256" key="3">
    <source>
        <dbReference type="ARBA" id="ARBA00012953"/>
    </source>
</evidence>
<dbReference type="AlphaFoldDB" id="A0A1G8X504"/>
<dbReference type="InterPro" id="IPR005238">
    <property type="entry name" value="ComB-like"/>
</dbReference>
<dbReference type="Pfam" id="PF04029">
    <property type="entry name" value="2-ph_phosp"/>
    <property type="match status" value="1"/>
</dbReference>